<dbReference type="EMBL" id="PKMF04000511">
    <property type="protein sequence ID" value="KAK7828066.1"/>
    <property type="molecule type" value="Genomic_DNA"/>
</dbReference>
<protein>
    <submittedName>
        <fullName evidence="1">Uncharacterized protein</fullName>
    </submittedName>
</protein>
<name>A0AAW0JPR6_QUESU</name>
<organism evidence="1 2">
    <name type="scientific">Quercus suber</name>
    <name type="common">Cork oak</name>
    <dbReference type="NCBI Taxonomy" id="58331"/>
    <lineage>
        <taxon>Eukaryota</taxon>
        <taxon>Viridiplantae</taxon>
        <taxon>Streptophyta</taxon>
        <taxon>Embryophyta</taxon>
        <taxon>Tracheophyta</taxon>
        <taxon>Spermatophyta</taxon>
        <taxon>Magnoliopsida</taxon>
        <taxon>eudicotyledons</taxon>
        <taxon>Gunneridae</taxon>
        <taxon>Pentapetalae</taxon>
        <taxon>rosids</taxon>
        <taxon>fabids</taxon>
        <taxon>Fagales</taxon>
        <taxon>Fagaceae</taxon>
        <taxon>Quercus</taxon>
    </lineage>
</organism>
<gene>
    <name evidence="1" type="ORF">CFP56_030549</name>
</gene>
<dbReference type="Proteomes" id="UP000237347">
    <property type="component" value="Unassembled WGS sequence"/>
</dbReference>
<accession>A0AAW0JPR6</accession>
<evidence type="ECO:0000313" key="2">
    <source>
        <dbReference type="Proteomes" id="UP000237347"/>
    </source>
</evidence>
<evidence type="ECO:0000313" key="1">
    <source>
        <dbReference type="EMBL" id="KAK7828066.1"/>
    </source>
</evidence>
<sequence length="44" mass="4448">MACSMVLVGLLAVVGLLGTTMGSGLKVLQNELLWSQALLLSCGG</sequence>
<comment type="caution">
    <text evidence="1">The sequence shown here is derived from an EMBL/GenBank/DDBJ whole genome shotgun (WGS) entry which is preliminary data.</text>
</comment>
<dbReference type="AlphaFoldDB" id="A0AAW0JPR6"/>
<proteinExistence type="predicted"/>
<keyword evidence="2" id="KW-1185">Reference proteome</keyword>
<reference evidence="1 2" key="1">
    <citation type="journal article" date="2018" name="Sci. Data">
        <title>The draft genome sequence of cork oak.</title>
        <authorList>
            <person name="Ramos A.M."/>
            <person name="Usie A."/>
            <person name="Barbosa P."/>
            <person name="Barros P.M."/>
            <person name="Capote T."/>
            <person name="Chaves I."/>
            <person name="Simoes F."/>
            <person name="Abreu I."/>
            <person name="Carrasquinho I."/>
            <person name="Faro C."/>
            <person name="Guimaraes J.B."/>
            <person name="Mendonca D."/>
            <person name="Nobrega F."/>
            <person name="Rodrigues L."/>
            <person name="Saibo N.J.M."/>
            <person name="Varela M.C."/>
            <person name="Egas C."/>
            <person name="Matos J."/>
            <person name="Miguel C.M."/>
            <person name="Oliveira M.M."/>
            <person name="Ricardo C.P."/>
            <person name="Goncalves S."/>
        </authorList>
    </citation>
    <scope>NUCLEOTIDE SEQUENCE [LARGE SCALE GENOMIC DNA]</scope>
    <source>
        <strain evidence="2">cv. HL8</strain>
    </source>
</reference>